<dbReference type="EMBL" id="CP045562">
    <property type="protein sequence ID" value="QFX92424.1"/>
    <property type="molecule type" value="Genomic_DNA"/>
</dbReference>
<evidence type="ECO:0000256" key="3">
    <source>
        <dbReference type="ARBA" id="ARBA00022989"/>
    </source>
</evidence>
<comment type="subcellular location">
    <subcellularLocation>
        <location evidence="1">Membrane</location>
        <topology evidence="1">Multi-pass membrane protein</topology>
    </subcellularLocation>
</comment>
<keyword evidence="6" id="KW-0067">ATP-binding</keyword>
<evidence type="ECO:0000256" key="2">
    <source>
        <dbReference type="ARBA" id="ARBA00022692"/>
    </source>
</evidence>
<feature type="transmembrane region" description="Helical" evidence="5">
    <location>
        <begin position="92"/>
        <end position="109"/>
    </location>
</feature>
<evidence type="ECO:0000313" key="7">
    <source>
        <dbReference type="Proteomes" id="UP000327194"/>
    </source>
</evidence>
<feature type="transmembrane region" description="Helical" evidence="5">
    <location>
        <begin position="116"/>
        <end position="135"/>
    </location>
</feature>
<dbReference type="KEGG" id="lfv:LF543_02045"/>
<dbReference type="GO" id="GO:0005524">
    <property type="term" value="F:ATP binding"/>
    <property type="evidence" value="ECO:0007669"/>
    <property type="project" value="UniProtKB-KW"/>
</dbReference>
<dbReference type="AlphaFoldDB" id="A0AAE6P027"/>
<gene>
    <name evidence="6" type="ORF">LF543_02045</name>
</gene>
<evidence type="ECO:0000313" key="6">
    <source>
        <dbReference type="EMBL" id="QFX92424.1"/>
    </source>
</evidence>
<reference evidence="6 7" key="1">
    <citation type="submission" date="2019-10" db="EMBL/GenBank/DDBJ databases">
        <title>Genome sequencing of Lactobacillus fructivorans.</title>
        <authorList>
            <person name="Kim K."/>
        </authorList>
    </citation>
    <scope>NUCLEOTIDE SEQUENCE [LARGE SCALE GENOMIC DNA]</scope>
    <source>
        <strain evidence="6 7">LF543</strain>
    </source>
</reference>
<evidence type="ECO:0000256" key="1">
    <source>
        <dbReference type="ARBA" id="ARBA00004141"/>
    </source>
</evidence>
<feature type="transmembrane region" description="Helical" evidence="5">
    <location>
        <begin position="244"/>
        <end position="262"/>
    </location>
</feature>
<keyword evidence="6" id="KW-0547">Nucleotide-binding</keyword>
<evidence type="ECO:0000256" key="4">
    <source>
        <dbReference type="ARBA" id="ARBA00023136"/>
    </source>
</evidence>
<proteinExistence type="predicted"/>
<evidence type="ECO:0000256" key="5">
    <source>
        <dbReference type="SAM" id="Phobius"/>
    </source>
</evidence>
<dbReference type="GO" id="GO:0005886">
    <property type="term" value="C:plasma membrane"/>
    <property type="evidence" value="ECO:0007669"/>
    <property type="project" value="TreeGrafter"/>
</dbReference>
<keyword evidence="2 5" id="KW-0812">Transmembrane</keyword>
<accession>A0AAE6P027</accession>
<protein>
    <submittedName>
        <fullName evidence="6">Cobalt ABC transporter ATP-binding protein</fullName>
    </submittedName>
</protein>
<dbReference type="PANTHER" id="PTHR33514:SF13">
    <property type="entry name" value="PROTEIN ABCI12, CHLOROPLASTIC"/>
    <property type="match status" value="1"/>
</dbReference>
<sequence>MDQFVFGKYFPGNSFIHQLNPAFKILGSIVLITLILMCNNWASYGCMTVITLTLVYLSHSRIKMLLRGVKPILWLIIFTVLIQILFGHGGTVYFHLWFISITSLGIINAMMIFVRLLLIIIIATILTITTSPSMIALGVETILVPLKWIKVPTETIGMMVSIALQFIPTLIDELDDIMNAQRARGVDFGKGKLIKRAQSLVSLIIPLFISSFRHAEHLADAMEARGYSDEVKRSHYQLVAWTKLDWIALLFMILLTAVVVLVRS</sequence>
<organism evidence="6 7">
    <name type="scientific">Fructilactobacillus fructivorans</name>
    <dbReference type="NCBI Taxonomy" id="1614"/>
    <lineage>
        <taxon>Bacteria</taxon>
        <taxon>Bacillati</taxon>
        <taxon>Bacillota</taxon>
        <taxon>Bacilli</taxon>
        <taxon>Lactobacillales</taxon>
        <taxon>Lactobacillaceae</taxon>
        <taxon>Fructilactobacillus</taxon>
    </lineage>
</organism>
<name>A0AAE6P027_9LACO</name>
<feature type="transmembrane region" description="Helical" evidence="5">
    <location>
        <begin position="29"/>
        <end position="57"/>
    </location>
</feature>
<keyword evidence="3 5" id="KW-1133">Transmembrane helix</keyword>
<dbReference type="Pfam" id="PF02361">
    <property type="entry name" value="CbiQ"/>
    <property type="match status" value="1"/>
</dbReference>
<dbReference type="InterPro" id="IPR003339">
    <property type="entry name" value="ABC/ECF_trnsptr_transmembrane"/>
</dbReference>
<dbReference type="CDD" id="cd16914">
    <property type="entry name" value="EcfT"/>
    <property type="match status" value="1"/>
</dbReference>
<dbReference type="PANTHER" id="PTHR33514">
    <property type="entry name" value="PROTEIN ABCI12, CHLOROPLASTIC"/>
    <property type="match status" value="1"/>
</dbReference>
<dbReference type="Proteomes" id="UP000327194">
    <property type="component" value="Chromosome"/>
</dbReference>
<keyword evidence="4 5" id="KW-0472">Membrane</keyword>
<feature type="transmembrane region" description="Helical" evidence="5">
    <location>
        <begin position="69"/>
        <end position="86"/>
    </location>
</feature>